<protein>
    <submittedName>
        <fullName evidence="1">Uncharacterized protein</fullName>
    </submittedName>
</protein>
<name>A0ABP7IWG5_9ACTN</name>
<keyword evidence="2" id="KW-1185">Reference proteome</keyword>
<gene>
    <name evidence="1" type="ORF">GCM10022403_072490</name>
</gene>
<accession>A0ABP7IWG5</accession>
<sequence>MSAPAATESGISTYAGPSVSAAEGRRVSGVSGWLMGSSRGLSVCLNKQRVQRHALPDMADRLATDRGSFALAGNWQGATFSREFFTEPIAVVMQIDADSL</sequence>
<organism evidence="1 2">
    <name type="scientific">Streptomyces coacervatus</name>
    <dbReference type="NCBI Taxonomy" id="647381"/>
    <lineage>
        <taxon>Bacteria</taxon>
        <taxon>Bacillati</taxon>
        <taxon>Actinomycetota</taxon>
        <taxon>Actinomycetes</taxon>
        <taxon>Kitasatosporales</taxon>
        <taxon>Streptomycetaceae</taxon>
        <taxon>Streptomyces</taxon>
    </lineage>
</organism>
<evidence type="ECO:0000313" key="1">
    <source>
        <dbReference type="EMBL" id="GAA3828699.1"/>
    </source>
</evidence>
<comment type="caution">
    <text evidence="1">The sequence shown here is derived from an EMBL/GenBank/DDBJ whole genome shotgun (WGS) entry which is preliminary data.</text>
</comment>
<dbReference type="EMBL" id="BAABDE010000028">
    <property type="protein sequence ID" value="GAA3828699.1"/>
    <property type="molecule type" value="Genomic_DNA"/>
</dbReference>
<dbReference type="Proteomes" id="UP001501009">
    <property type="component" value="Unassembled WGS sequence"/>
</dbReference>
<evidence type="ECO:0000313" key="2">
    <source>
        <dbReference type="Proteomes" id="UP001501009"/>
    </source>
</evidence>
<reference evidence="2" key="1">
    <citation type="journal article" date="2019" name="Int. J. Syst. Evol. Microbiol.">
        <title>The Global Catalogue of Microorganisms (GCM) 10K type strain sequencing project: providing services to taxonomists for standard genome sequencing and annotation.</title>
        <authorList>
            <consortium name="The Broad Institute Genomics Platform"/>
            <consortium name="The Broad Institute Genome Sequencing Center for Infectious Disease"/>
            <person name="Wu L."/>
            <person name="Ma J."/>
        </authorList>
    </citation>
    <scope>NUCLEOTIDE SEQUENCE [LARGE SCALE GENOMIC DNA]</scope>
    <source>
        <strain evidence="2">JCM 17138</strain>
    </source>
</reference>
<proteinExistence type="predicted"/>